<dbReference type="PROSITE" id="PS51077">
    <property type="entry name" value="HTH_ICLR"/>
    <property type="match status" value="1"/>
</dbReference>
<keyword evidence="7" id="KW-1185">Reference proteome</keyword>
<comment type="caution">
    <text evidence="6">The sequence shown here is derived from an EMBL/GenBank/DDBJ whole genome shotgun (WGS) entry which is preliminary data.</text>
</comment>
<dbReference type="Pfam" id="PF09339">
    <property type="entry name" value="HTH_IclR"/>
    <property type="match status" value="1"/>
</dbReference>
<evidence type="ECO:0000256" key="3">
    <source>
        <dbReference type="ARBA" id="ARBA00023163"/>
    </source>
</evidence>
<dbReference type="PANTHER" id="PTHR30136">
    <property type="entry name" value="HELIX-TURN-HELIX TRANSCRIPTIONAL REGULATOR, ICLR FAMILY"/>
    <property type="match status" value="1"/>
</dbReference>
<feature type="domain" description="IclR-ED" evidence="5">
    <location>
        <begin position="73"/>
        <end position="222"/>
    </location>
</feature>
<dbReference type="Gene3D" id="1.10.10.10">
    <property type="entry name" value="Winged helix-like DNA-binding domain superfamily/Winged helix DNA-binding domain"/>
    <property type="match status" value="1"/>
</dbReference>
<dbReference type="RefSeq" id="WP_281458983.1">
    <property type="nucleotide sequence ID" value="NZ_JASAOF010000035.1"/>
</dbReference>
<reference evidence="6 7" key="1">
    <citation type="submission" date="2023-04" db="EMBL/GenBank/DDBJ databases">
        <title>Draft genome sequence of Saccharopolyspora sp. TS4A08 isolated from sweet potato rhizospheric soil.</title>
        <authorList>
            <person name="Suksaard P."/>
            <person name="Duangmal K."/>
        </authorList>
    </citation>
    <scope>NUCLEOTIDE SEQUENCE [LARGE SCALE GENOMIC DNA]</scope>
    <source>
        <strain evidence="6 7">TS4A08</strain>
    </source>
</reference>
<dbReference type="EMBL" id="JASAOF010000035">
    <property type="protein sequence ID" value="MDI2032742.1"/>
    <property type="molecule type" value="Genomic_DNA"/>
</dbReference>
<evidence type="ECO:0000313" key="6">
    <source>
        <dbReference type="EMBL" id="MDI2032742.1"/>
    </source>
</evidence>
<dbReference type="Gene3D" id="3.30.450.40">
    <property type="match status" value="2"/>
</dbReference>
<sequence length="223" mass="23232">MPTDPLAGAEPSPVIRSTGVGVLDRVVAVLDAVELRRMTASELARHLGLSVPTAHRLVGSMLAHSLLSRDDDGGLRLGARFSMPSLEQFGKPVLTDLRQKTGETAQIWVRRGEHRLCLASVDSPAELRASVPVGTLLPLAAGGSAARVLTEPTPAQGWVESVSRRTPGLCSVSAPIQHPTGEMVAALCLSAPVIRVDESGPGAAYGDLIVSAAAQLSDSLRNA</sequence>
<dbReference type="Pfam" id="PF01614">
    <property type="entry name" value="IclR_C"/>
    <property type="match status" value="1"/>
</dbReference>
<dbReference type="SMART" id="SM00346">
    <property type="entry name" value="HTH_ICLR"/>
    <property type="match status" value="1"/>
</dbReference>
<dbReference type="InterPro" id="IPR014757">
    <property type="entry name" value="Tscrpt_reg_IclR_C"/>
</dbReference>
<feature type="domain" description="HTH iclR-type" evidence="4">
    <location>
        <begin position="20"/>
        <end position="79"/>
    </location>
</feature>
<protein>
    <submittedName>
        <fullName evidence="6">Helix-turn-helix domain-containing protein</fullName>
    </submittedName>
</protein>
<organism evidence="6 7">
    <name type="scientific">Saccharopolyspora ipomoeae</name>
    <dbReference type="NCBI Taxonomy" id="3042027"/>
    <lineage>
        <taxon>Bacteria</taxon>
        <taxon>Bacillati</taxon>
        <taxon>Actinomycetota</taxon>
        <taxon>Actinomycetes</taxon>
        <taxon>Pseudonocardiales</taxon>
        <taxon>Pseudonocardiaceae</taxon>
        <taxon>Saccharopolyspora</taxon>
    </lineage>
</organism>
<dbReference type="SUPFAM" id="SSF55781">
    <property type="entry name" value="GAF domain-like"/>
    <property type="match status" value="1"/>
</dbReference>
<accession>A0ABT6PXL2</accession>
<dbReference type="SUPFAM" id="SSF46785">
    <property type="entry name" value="Winged helix' DNA-binding domain"/>
    <property type="match status" value="1"/>
</dbReference>
<dbReference type="Proteomes" id="UP001237595">
    <property type="component" value="Unassembled WGS sequence"/>
</dbReference>
<proteinExistence type="predicted"/>
<dbReference type="PANTHER" id="PTHR30136:SF39">
    <property type="entry name" value="TRANSCRIPTIONAL REGULATORY PROTEIN"/>
    <property type="match status" value="1"/>
</dbReference>
<dbReference type="InterPro" id="IPR050707">
    <property type="entry name" value="HTH_MetabolicPath_Reg"/>
</dbReference>
<evidence type="ECO:0000313" key="7">
    <source>
        <dbReference type="Proteomes" id="UP001237595"/>
    </source>
</evidence>
<keyword evidence="1" id="KW-0805">Transcription regulation</keyword>
<dbReference type="InterPro" id="IPR036388">
    <property type="entry name" value="WH-like_DNA-bd_sf"/>
</dbReference>
<dbReference type="PROSITE" id="PS51078">
    <property type="entry name" value="ICLR_ED"/>
    <property type="match status" value="1"/>
</dbReference>
<evidence type="ECO:0000256" key="1">
    <source>
        <dbReference type="ARBA" id="ARBA00023015"/>
    </source>
</evidence>
<evidence type="ECO:0000256" key="2">
    <source>
        <dbReference type="ARBA" id="ARBA00023125"/>
    </source>
</evidence>
<evidence type="ECO:0000259" key="5">
    <source>
        <dbReference type="PROSITE" id="PS51078"/>
    </source>
</evidence>
<keyword evidence="3" id="KW-0804">Transcription</keyword>
<dbReference type="InterPro" id="IPR036390">
    <property type="entry name" value="WH_DNA-bd_sf"/>
</dbReference>
<name>A0ABT6PXL2_9PSEU</name>
<gene>
    <name evidence="6" type="ORF">QFW96_29265</name>
</gene>
<dbReference type="InterPro" id="IPR005471">
    <property type="entry name" value="Tscrpt_reg_IclR_N"/>
</dbReference>
<keyword evidence="2" id="KW-0238">DNA-binding</keyword>
<dbReference type="InterPro" id="IPR029016">
    <property type="entry name" value="GAF-like_dom_sf"/>
</dbReference>
<evidence type="ECO:0000259" key="4">
    <source>
        <dbReference type="PROSITE" id="PS51077"/>
    </source>
</evidence>